<gene>
    <name evidence="11" type="ORF">SMD44_05721</name>
</gene>
<evidence type="ECO:0000259" key="10">
    <source>
        <dbReference type="Pfam" id="PF12323"/>
    </source>
</evidence>
<evidence type="ECO:0000256" key="3">
    <source>
        <dbReference type="ARBA" id="ARBA00022723"/>
    </source>
</evidence>
<accession>A0A1Z1WIU4</accession>
<evidence type="ECO:0000259" key="8">
    <source>
        <dbReference type="Pfam" id="PF01385"/>
    </source>
</evidence>
<name>A0A1Z1WIU4_9ACTN</name>
<dbReference type="EMBL" id="CP021748">
    <property type="protein sequence ID" value="ARX86252.1"/>
    <property type="molecule type" value="Genomic_DNA"/>
</dbReference>
<keyword evidence="2" id="KW-0815">Transposition</keyword>
<dbReference type="AlphaFoldDB" id="A0A1Z1WIU4"/>
<dbReference type="Pfam" id="PF01385">
    <property type="entry name" value="OrfB_IS605"/>
    <property type="match status" value="1"/>
</dbReference>
<keyword evidence="11" id="KW-0808">Transferase</keyword>
<dbReference type="InterPro" id="IPR001959">
    <property type="entry name" value="Transposase"/>
</dbReference>
<keyword evidence="11" id="KW-0489">Methyltransferase</keyword>
<dbReference type="NCBIfam" id="NF040570">
    <property type="entry name" value="guided_TnpB"/>
    <property type="match status" value="1"/>
</dbReference>
<dbReference type="GO" id="GO:0032259">
    <property type="term" value="P:methylation"/>
    <property type="evidence" value="ECO:0007669"/>
    <property type="project" value="UniProtKB-KW"/>
</dbReference>
<evidence type="ECO:0000313" key="11">
    <source>
        <dbReference type="EMBL" id="ARX86252.1"/>
    </source>
</evidence>
<keyword evidence="4" id="KW-0862">Zinc</keyword>
<dbReference type="GO" id="GO:0046872">
    <property type="term" value="F:metal ion binding"/>
    <property type="evidence" value="ECO:0007669"/>
    <property type="project" value="UniProtKB-KW"/>
</dbReference>
<dbReference type="GO" id="GO:0032196">
    <property type="term" value="P:transposition"/>
    <property type="evidence" value="ECO:0007669"/>
    <property type="project" value="UniProtKB-KW"/>
</dbReference>
<evidence type="ECO:0000256" key="2">
    <source>
        <dbReference type="ARBA" id="ARBA00022578"/>
    </source>
</evidence>
<evidence type="ECO:0000259" key="9">
    <source>
        <dbReference type="Pfam" id="PF07282"/>
    </source>
</evidence>
<keyword evidence="6" id="KW-0233">DNA recombination</keyword>
<dbReference type="Pfam" id="PF07282">
    <property type="entry name" value="Cas12f1-like_TNB"/>
    <property type="match status" value="1"/>
</dbReference>
<dbReference type="KEGG" id="salf:SMD44_05721"/>
<comment type="similarity">
    <text evidence="1">In the C-terminal section; belongs to the transposase 35 family.</text>
</comment>
<dbReference type="InterPro" id="IPR021027">
    <property type="entry name" value="Transposase_put_HTH"/>
</dbReference>
<dbReference type="Proteomes" id="UP000195880">
    <property type="component" value="Chromosome"/>
</dbReference>
<sequence length="422" mass="46881">MGRRYRLYPTEEQDKVLTKWGHTVRALWNVALEQRNYLWKQRRHTMRAIEQCKQLTAGRAELTWLAELPAQAAQQVLRRLDRAYDNYWNPEHPAGFPQLKKRANRVAVPLPGQSVEVRKLNRHWGEVKLPKLGWVRLRLSRPLGGNIRNATVSRDGLGWHVSFGVATGWTAAPPNGKPGCGIDFGVAASAYVSTEAAPRVKPDGLTKAEKNRLRALEQRKARQITYAKKHADGRYSNRLRATIAAIGKLRTREANRRQDFTHKLTTDLAKNHGFVGIEDLRVVSMTASAKGSAGQPGKNVAQKSGLNRAILDNCAGERRRQLAYKCPQYGSQLIAVPAARTSQTCAACGEVDSESRVGCGRLFACARCGHEDDADHNASVEIEARARRTGGSVTNSTRRHPAVPSPARMRRRTREAQPTASG</sequence>
<keyword evidence="12" id="KW-1185">Reference proteome</keyword>
<organism evidence="11 12">
    <name type="scientific">Streptomyces alboflavus</name>
    <dbReference type="NCBI Taxonomy" id="67267"/>
    <lineage>
        <taxon>Bacteria</taxon>
        <taxon>Bacillati</taxon>
        <taxon>Actinomycetota</taxon>
        <taxon>Actinomycetes</taxon>
        <taxon>Kitasatosporales</taxon>
        <taxon>Streptomycetaceae</taxon>
        <taxon>Streptomyces</taxon>
    </lineage>
</organism>
<keyword evidence="5" id="KW-0238">DNA-binding</keyword>
<evidence type="ECO:0000256" key="7">
    <source>
        <dbReference type="SAM" id="MobiDB-lite"/>
    </source>
</evidence>
<evidence type="ECO:0000313" key="12">
    <source>
        <dbReference type="Proteomes" id="UP000195880"/>
    </source>
</evidence>
<keyword evidence="3" id="KW-0479">Metal-binding</keyword>
<dbReference type="GO" id="GO:0003677">
    <property type="term" value="F:DNA binding"/>
    <property type="evidence" value="ECO:0007669"/>
    <property type="project" value="UniProtKB-KW"/>
</dbReference>
<evidence type="ECO:0000256" key="4">
    <source>
        <dbReference type="ARBA" id="ARBA00022833"/>
    </source>
</evidence>
<dbReference type="InterPro" id="IPR010095">
    <property type="entry name" value="Cas12f1-like_TNB"/>
</dbReference>
<feature type="domain" description="Probable transposase IS891/IS1136/IS1341" evidence="8">
    <location>
        <begin position="172"/>
        <end position="287"/>
    </location>
</feature>
<evidence type="ECO:0000256" key="1">
    <source>
        <dbReference type="ARBA" id="ARBA00008761"/>
    </source>
</evidence>
<proteinExistence type="inferred from homology"/>
<dbReference type="GO" id="GO:0006310">
    <property type="term" value="P:DNA recombination"/>
    <property type="evidence" value="ECO:0007669"/>
    <property type="project" value="UniProtKB-KW"/>
</dbReference>
<dbReference type="GO" id="GO:0008168">
    <property type="term" value="F:methyltransferase activity"/>
    <property type="evidence" value="ECO:0007669"/>
    <property type="project" value="UniProtKB-KW"/>
</dbReference>
<evidence type="ECO:0000256" key="5">
    <source>
        <dbReference type="ARBA" id="ARBA00023125"/>
    </source>
</evidence>
<feature type="domain" description="Transposase putative helix-turn-helix" evidence="10">
    <location>
        <begin position="3"/>
        <end position="43"/>
    </location>
</feature>
<reference evidence="11 12" key="1">
    <citation type="submission" date="2017-05" db="EMBL/GenBank/DDBJ databases">
        <title>Streptomyces alboflavus Genome sequencing and assembly.</title>
        <authorList>
            <person name="Wang Y."/>
            <person name="Du B."/>
            <person name="Ding Y."/>
            <person name="Liu H."/>
            <person name="Hou Q."/>
            <person name="Liu K."/>
            <person name="Wang C."/>
            <person name="Yao L."/>
        </authorList>
    </citation>
    <scope>NUCLEOTIDE SEQUENCE [LARGE SCALE GENOMIC DNA]</scope>
    <source>
        <strain evidence="11 12">MDJK44</strain>
    </source>
</reference>
<evidence type="ECO:0000256" key="6">
    <source>
        <dbReference type="ARBA" id="ARBA00023172"/>
    </source>
</evidence>
<dbReference type="Pfam" id="PF12323">
    <property type="entry name" value="HTH_OrfB_IS605"/>
    <property type="match status" value="1"/>
</dbReference>
<feature type="region of interest" description="Disordered" evidence="7">
    <location>
        <begin position="385"/>
        <end position="422"/>
    </location>
</feature>
<protein>
    <submittedName>
        <fullName evidence="11">Transposase DNA (Cytosine-5-)-methyltransferase</fullName>
    </submittedName>
</protein>
<feature type="domain" description="Cas12f1-like TNB" evidence="9">
    <location>
        <begin position="319"/>
        <end position="382"/>
    </location>
</feature>